<feature type="region of interest" description="Disordered" evidence="1">
    <location>
        <begin position="1"/>
        <end position="29"/>
    </location>
</feature>
<dbReference type="Proteomes" id="UP001220010">
    <property type="component" value="Unassembled WGS sequence"/>
</dbReference>
<keyword evidence="3" id="KW-0255">Endonuclease</keyword>
<name>A0ABT5XAH9_9EURY</name>
<sequence length="265" mass="29181">MDRRSWGGDGGSRAVIAGEPSGSERQPPPFTVMTCNVGNGLARPDRLVPALRYSAADLVALQELELSQSEAIEMELSGEYPYRTLWPGGFEGRGLISRYPILSAERLQSSSSDLLCIIDLEGRDLTVISAHLPPPISFYGIGLDRRRAQIIEIIEAAKSRSPALILGDLNAVVWENPCSQLRSAGLIDAFREAGKGRGSTLPFRLGRWRRLRLVNRALMGIPLVPVVRVDYIWHTAEVRALEAWMGADTGSDHLPVMARLEIIDR</sequence>
<dbReference type="SUPFAM" id="SSF56219">
    <property type="entry name" value="DNase I-like"/>
    <property type="match status" value="1"/>
</dbReference>
<protein>
    <submittedName>
        <fullName evidence="3">Endonuclease/exonuclease/phosphatase family protein</fullName>
    </submittedName>
</protein>
<evidence type="ECO:0000259" key="2">
    <source>
        <dbReference type="Pfam" id="PF03372"/>
    </source>
</evidence>
<dbReference type="EMBL" id="JARFPK010000056">
    <property type="protein sequence ID" value="MDF0591697.1"/>
    <property type="molecule type" value="Genomic_DNA"/>
</dbReference>
<comment type="caution">
    <text evidence="3">The sequence shown here is derived from an EMBL/GenBank/DDBJ whole genome shotgun (WGS) entry which is preliminary data.</text>
</comment>
<keyword evidence="3" id="KW-0378">Hydrolase</keyword>
<evidence type="ECO:0000313" key="4">
    <source>
        <dbReference type="Proteomes" id="UP001220010"/>
    </source>
</evidence>
<evidence type="ECO:0000256" key="1">
    <source>
        <dbReference type="SAM" id="MobiDB-lite"/>
    </source>
</evidence>
<dbReference type="RefSeq" id="WP_316967424.1">
    <property type="nucleotide sequence ID" value="NZ_JARFPK010000056.1"/>
</dbReference>
<dbReference type="Pfam" id="PF03372">
    <property type="entry name" value="Exo_endo_phos"/>
    <property type="match status" value="1"/>
</dbReference>
<gene>
    <name evidence="3" type="ORF">P0O15_11065</name>
</gene>
<keyword evidence="3" id="KW-0540">Nuclease</keyword>
<dbReference type="GO" id="GO:0004519">
    <property type="term" value="F:endonuclease activity"/>
    <property type="evidence" value="ECO:0007669"/>
    <property type="project" value="UniProtKB-KW"/>
</dbReference>
<dbReference type="InterPro" id="IPR005135">
    <property type="entry name" value="Endo/exonuclease/phosphatase"/>
</dbReference>
<keyword evidence="4" id="KW-1185">Reference proteome</keyword>
<organism evidence="3 4">
    <name type="scientific">Candidatus Methanocrinis natronophilus</name>
    <dbReference type="NCBI Taxonomy" id="3033396"/>
    <lineage>
        <taxon>Archaea</taxon>
        <taxon>Methanobacteriati</taxon>
        <taxon>Methanobacteriota</taxon>
        <taxon>Stenosarchaea group</taxon>
        <taxon>Methanomicrobia</taxon>
        <taxon>Methanotrichales</taxon>
        <taxon>Methanotrichaceae</taxon>
        <taxon>Methanocrinis</taxon>
    </lineage>
</organism>
<evidence type="ECO:0000313" key="3">
    <source>
        <dbReference type="EMBL" id="MDF0591697.1"/>
    </source>
</evidence>
<dbReference type="InterPro" id="IPR036691">
    <property type="entry name" value="Endo/exonu/phosph_ase_sf"/>
</dbReference>
<accession>A0ABT5XAH9</accession>
<dbReference type="Gene3D" id="3.60.10.10">
    <property type="entry name" value="Endonuclease/exonuclease/phosphatase"/>
    <property type="match status" value="1"/>
</dbReference>
<reference evidence="3 4" key="1">
    <citation type="submission" date="2023-03" db="EMBL/GenBank/DDBJ databases">
        <title>WGS of Methanotrichaceae archaeon Mx.</title>
        <authorList>
            <person name="Sorokin D.Y."/>
            <person name="Merkel A.Y."/>
        </authorList>
    </citation>
    <scope>NUCLEOTIDE SEQUENCE [LARGE SCALE GENOMIC DNA]</scope>
    <source>
        <strain evidence="3 4">Mx</strain>
    </source>
</reference>
<proteinExistence type="predicted"/>
<feature type="domain" description="Endonuclease/exonuclease/phosphatase" evidence="2">
    <location>
        <begin position="33"/>
        <end position="253"/>
    </location>
</feature>